<dbReference type="InterPro" id="IPR011992">
    <property type="entry name" value="EF-hand-dom_pair"/>
</dbReference>
<keyword evidence="1" id="KW-0106">Calcium</keyword>
<keyword evidence="4" id="KW-0812">Transmembrane</keyword>
<keyword evidence="8" id="KW-1185">Reference proteome</keyword>
<dbReference type="InterPro" id="IPR002048">
    <property type="entry name" value="EF_hand_dom"/>
</dbReference>
<dbReference type="AlphaFoldDB" id="A0A4D9D7T2"/>
<dbReference type="PROSITE" id="PS00018">
    <property type="entry name" value="EF_HAND_1"/>
    <property type="match status" value="2"/>
</dbReference>
<evidence type="ECO:0000256" key="4">
    <source>
        <dbReference type="SAM" id="Phobius"/>
    </source>
</evidence>
<evidence type="ECO:0000259" key="6">
    <source>
        <dbReference type="PROSITE" id="PS50222"/>
    </source>
</evidence>
<accession>A0A4D9D7T2</accession>
<feature type="chain" id="PRO_5020035555" description="EF-hand domain-containing protein" evidence="5">
    <location>
        <begin position="30"/>
        <end position="253"/>
    </location>
</feature>
<dbReference type="Proteomes" id="UP000355283">
    <property type="component" value="Unassembled WGS sequence"/>
</dbReference>
<evidence type="ECO:0000313" key="8">
    <source>
        <dbReference type="Proteomes" id="UP000355283"/>
    </source>
</evidence>
<proteinExistence type="predicted"/>
<evidence type="ECO:0000256" key="5">
    <source>
        <dbReference type="SAM" id="SignalP"/>
    </source>
</evidence>
<feature type="region of interest" description="Disordered" evidence="3">
    <location>
        <begin position="33"/>
        <end position="54"/>
    </location>
</feature>
<keyword evidence="2" id="KW-0175">Coiled coil</keyword>
<evidence type="ECO:0000313" key="7">
    <source>
        <dbReference type="EMBL" id="TFJ85535.1"/>
    </source>
</evidence>
<feature type="transmembrane region" description="Helical" evidence="4">
    <location>
        <begin position="64"/>
        <end position="84"/>
    </location>
</feature>
<name>A0A4D9D7T2_9STRA</name>
<sequence length="253" mass="29319">MASRRGNASSGIHKFFLVSILFLVQTAVGQQQQQLHRYPGPGGPPRRRPPGPNAIELGKENKRATYTAIVGGVLAGYWLSGWNYRSKNKKMKQKYERDLAHQEKRVEDAIRSVRQQYEDVLERKQEEYVEKYKHLQYIENAMGEAGIPVDLSMVSPSASLQQDYAEFKQPDLNGDDKITRREFDQYMRQYLAANPEYSKYDYPSFDEFDKDGDKAITFAEWQQYIQDAEAAALAQEQLMYQQQKKGKMAGRRR</sequence>
<feature type="domain" description="EF-hand" evidence="6">
    <location>
        <begin position="205"/>
        <end position="231"/>
    </location>
</feature>
<comment type="caution">
    <text evidence="7">The sequence shown here is derived from an EMBL/GenBank/DDBJ whole genome shotgun (WGS) entry which is preliminary data.</text>
</comment>
<reference evidence="7 8" key="1">
    <citation type="submission" date="2019-01" db="EMBL/GenBank/DDBJ databases">
        <title>Nuclear Genome Assembly of the Microalgal Biofuel strain Nannochloropsis salina CCMP1776.</title>
        <authorList>
            <person name="Hovde B."/>
        </authorList>
    </citation>
    <scope>NUCLEOTIDE SEQUENCE [LARGE SCALE GENOMIC DNA]</scope>
    <source>
        <strain evidence="7 8">CCMP1776</strain>
    </source>
</reference>
<evidence type="ECO:0000256" key="1">
    <source>
        <dbReference type="ARBA" id="ARBA00022837"/>
    </source>
</evidence>
<dbReference type="GO" id="GO:0005509">
    <property type="term" value="F:calcium ion binding"/>
    <property type="evidence" value="ECO:0007669"/>
    <property type="project" value="InterPro"/>
</dbReference>
<dbReference type="PROSITE" id="PS50222">
    <property type="entry name" value="EF_HAND_2"/>
    <property type="match status" value="1"/>
</dbReference>
<evidence type="ECO:0000256" key="3">
    <source>
        <dbReference type="SAM" id="MobiDB-lite"/>
    </source>
</evidence>
<protein>
    <recommendedName>
        <fullName evidence="6">EF-hand domain-containing protein</fullName>
    </recommendedName>
</protein>
<feature type="coiled-coil region" evidence="2">
    <location>
        <begin position="92"/>
        <end position="123"/>
    </location>
</feature>
<evidence type="ECO:0000256" key="2">
    <source>
        <dbReference type="SAM" id="Coils"/>
    </source>
</evidence>
<dbReference type="InterPro" id="IPR018247">
    <property type="entry name" value="EF_Hand_1_Ca_BS"/>
</dbReference>
<dbReference type="OrthoDB" id="293868at2759"/>
<gene>
    <name evidence="7" type="ORF">NSK_003044</name>
</gene>
<dbReference type="Gene3D" id="1.10.238.10">
    <property type="entry name" value="EF-hand"/>
    <property type="match status" value="1"/>
</dbReference>
<keyword evidence="5" id="KW-0732">Signal</keyword>
<feature type="signal peptide" evidence="5">
    <location>
        <begin position="1"/>
        <end position="29"/>
    </location>
</feature>
<dbReference type="SUPFAM" id="SSF47473">
    <property type="entry name" value="EF-hand"/>
    <property type="match status" value="1"/>
</dbReference>
<keyword evidence="4" id="KW-1133">Transmembrane helix</keyword>
<organism evidence="7 8">
    <name type="scientific">Nannochloropsis salina CCMP1776</name>
    <dbReference type="NCBI Taxonomy" id="1027361"/>
    <lineage>
        <taxon>Eukaryota</taxon>
        <taxon>Sar</taxon>
        <taxon>Stramenopiles</taxon>
        <taxon>Ochrophyta</taxon>
        <taxon>Eustigmatophyceae</taxon>
        <taxon>Eustigmatales</taxon>
        <taxon>Monodopsidaceae</taxon>
        <taxon>Microchloropsis</taxon>
        <taxon>Microchloropsis salina</taxon>
    </lineage>
</organism>
<dbReference type="EMBL" id="SDOX01000011">
    <property type="protein sequence ID" value="TFJ85535.1"/>
    <property type="molecule type" value="Genomic_DNA"/>
</dbReference>
<keyword evidence="4" id="KW-0472">Membrane</keyword>